<dbReference type="AlphaFoldDB" id="A0A5C3PXV6"/>
<keyword evidence="1" id="KW-0732">Signal</keyword>
<evidence type="ECO:0000313" key="3">
    <source>
        <dbReference type="Proteomes" id="UP000308197"/>
    </source>
</evidence>
<proteinExistence type="predicted"/>
<gene>
    <name evidence="2" type="ORF">K466DRAFT_509532</name>
</gene>
<dbReference type="Proteomes" id="UP000308197">
    <property type="component" value="Unassembled WGS sequence"/>
</dbReference>
<sequence>MFALNLLTLAFAATATVALPAAKRDLAPSCNLLGGGAFDTATNFTLAAWNTTLPNANNTGVPLVLGQAGAISGAEFKVFSTFASFPFNQYPSLSLDKGRLIPHGTDVAPAKAGTVPDGSEPGFIVSNDSDPEQGAQIYCGVADIDPAGHGTGHPFLAVNGDTDSFALCKAGTQNNIVFKPAAGKGYDLSSCYAVKVQIIEEF</sequence>
<feature type="signal peptide" evidence="1">
    <location>
        <begin position="1"/>
        <end position="18"/>
    </location>
</feature>
<evidence type="ECO:0000256" key="1">
    <source>
        <dbReference type="SAM" id="SignalP"/>
    </source>
</evidence>
<accession>A0A5C3PXV6</accession>
<evidence type="ECO:0000313" key="2">
    <source>
        <dbReference type="EMBL" id="TFK94546.1"/>
    </source>
</evidence>
<organism evidence="2 3">
    <name type="scientific">Polyporus arcularius HHB13444</name>
    <dbReference type="NCBI Taxonomy" id="1314778"/>
    <lineage>
        <taxon>Eukaryota</taxon>
        <taxon>Fungi</taxon>
        <taxon>Dikarya</taxon>
        <taxon>Basidiomycota</taxon>
        <taxon>Agaricomycotina</taxon>
        <taxon>Agaricomycetes</taxon>
        <taxon>Polyporales</taxon>
        <taxon>Polyporaceae</taxon>
        <taxon>Polyporus</taxon>
    </lineage>
</organism>
<protein>
    <recommendedName>
        <fullName evidence="4">Lytic polysaccharide monooxygenase</fullName>
    </recommendedName>
</protein>
<dbReference type="EMBL" id="ML210968">
    <property type="protein sequence ID" value="TFK94546.1"/>
    <property type="molecule type" value="Genomic_DNA"/>
</dbReference>
<keyword evidence="3" id="KW-1185">Reference proteome</keyword>
<evidence type="ECO:0008006" key="4">
    <source>
        <dbReference type="Google" id="ProtNLM"/>
    </source>
</evidence>
<name>A0A5C3PXV6_9APHY</name>
<feature type="chain" id="PRO_5023048546" description="Lytic polysaccharide monooxygenase" evidence="1">
    <location>
        <begin position="19"/>
        <end position="202"/>
    </location>
</feature>
<reference evidence="2 3" key="1">
    <citation type="journal article" date="2019" name="Nat. Ecol. Evol.">
        <title>Megaphylogeny resolves global patterns of mushroom evolution.</title>
        <authorList>
            <person name="Varga T."/>
            <person name="Krizsan K."/>
            <person name="Foldi C."/>
            <person name="Dima B."/>
            <person name="Sanchez-Garcia M."/>
            <person name="Sanchez-Ramirez S."/>
            <person name="Szollosi G.J."/>
            <person name="Szarkandi J.G."/>
            <person name="Papp V."/>
            <person name="Albert L."/>
            <person name="Andreopoulos W."/>
            <person name="Angelini C."/>
            <person name="Antonin V."/>
            <person name="Barry K.W."/>
            <person name="Bougher N.L."/>
            <person name="Buchanan P."/>
            <person name="Buyck B."/>
            <person name="Bense V."/>
            <person name="Catcheside P."/>
            <person name="Chovatia M."/>
            <person name="Cooper J."/>
            <person name="Damon W."/>
            <person name="Desjardin D."/>
            <person name="Finy P."/>
            <person name="Geml J."/>
            <person name="Haridas S."/>
            <person name="Hughes K."/>
            <person name="Justo A."/>
            <person name="Karasinski D."/>
            <person name="Kautmanova I."/>
            <person name="Kiss B."/>
            <person name="Kocsube S."/>
            <person name="Kotiranta H."/>
            <person name="LaButti K.M."/>
            <person name="Lechner B.E."/>
            <person name="Liimatainen K."/>
            <person name="Lipzen A."/>
            <person name="Lukacs Z."/>
            <person name="Mihaltcheva S."/>
            <person name="Morgado L.N."/>
            <person name="Niskanen T."/>
            <person name="Noordeloos M.E."/>
            <person name="Ohm R.A."/>
            <person name="Ortiz-Santana B."/>
            <person name="Ovrebo C."/>
            <person name="Racz N."/>
            <person name="Riley R."/>
            <person name="Savchenko A."/>
            <person name="Shiryaev A."/>
            <person name="Soop K."/>
            <person name="Spirin V."/>
            <person name="Szebenyi C."/>
            <person name="Tomsovsky M."/>
            <person name="Tulloss R.E."/>
            <person name="Uehling J."/>
            <person name="Grigoriev I.V."/>
            <person name="Vagvolgyi C."/>
            <person name="Papp T."/>
            <person name="Martin F.M."/>
            <person name="Miettinen O."/>
            <person name="Hibbett D.S."/>
            <person name="Nagy L.G."/>
        </authorList>
    </citation>
    <scope>NUCLEOTIDE SEQUENCE [LARGE SCALE GENOMIC DNA]</scope>
    <source>
        <strain evidence="2 3">HHB13444</strain>
    </source>
</reference>
<dbReference type="InParanoid" id="A0A5C3PXV6"/>